<evidence type="ECO:0000313" key="2">
    <source>
        <dbReference type="WBParaSite" id="ES5_v2.g294.t1"/>
    </source>
</evidence>
<accession>A0AC34GI52</accession>
<dbReference type="Proteomes" id="UP000887579">
    <property type="component" value="Unplaced"/>
</dbReference>
<dbReference type="WBParaSite" id="ES5_v2.g294.t1">
    <property type="protein sequence ID" value="ES5_v2.g294.t1"/>
    <property type="gene ID" value="ES5_v2.g294"/>
</dbReference>
<reference evidence="2" key="1">
    <citation type="submission" date="2022-11" db="UniProtKB">
        <authorList>
            <consortium name="WormBaseParasite"/>
        </authorList>
    </citation>
    <scope>IDENTIFICATION</scope>
</reference>
<sequence>MWNMKVPIQLAFLALFIFNSFYEVKGDGCFCFANQTITPANSSITFGSPTTTGDYGGTNCAANCSTIIDLSRDSDSNYGHGMQINIVQCSAIDGSNTLTILEDQNVIHIFRSCPSGIFKFEISYPHVYTFAWNLATPVFMTIVEQPFSIPPPTTTSPPQSTLPYSGPFSSNPAISRMDLTIGLDINAANIQYFNQSRQIIEHVVNYFTYSPDFVRLSFITFDPYSASGSGRYPLWSHNASTIIDFLNNMPFFPGNNSYYETALYTYFFDELQDFPLRDNTERIFITLTGTDALPSSDSTKLKNDINKYDVKFIFVNMNTNVSTTNSTNNFPYPNLKKITGTGSNKAHWFDYQINYNNAENLLTNLYFNGNNLCNRPNGNPYKLIPNAIPSYYSIPQDSTKLYCNYMENTQTYLNSDPKYTISVSILQYNLSNKKDVLVITADGTEVARLTNSGKNANYCLKNTNVTITMQTKEGLVFNGYESHVAAVSDNDCSNTTLKYF</sequence>
<proteinExistence type="predicted"/>
<organism evidence="1 2">
    <name type="scientific">Panagrolaimus sp. ES5</name>
    <dbReference type="NCBI Taxonomy" id="591445"/>
    <lineage>
        <taxon>Eukaryota</taxon>
        <taxon>Metazoa</taxon>
        <taxon>Ecdysozoa</taxon>
        <taxon>Nematoda</taxon>
        <taxon>Chromadorea</taxon>
        <taxon>Rhabditida</taxon>
        <taxon>Tylenchina</taxon>
        <taxon>Panagrolaimomorpha</taxon>
        <taxon>Panagrolaimoidea</taxon>
        <taxon>Panagrolaimidae</taxon>
        <taxon>Panagrolaimus</taxon>
    </lineage>
</organism>
<name>A0AC34GI52_9BILA</name>
<protein>
    <submittedName>
        <fullName evidence="2">VWFA domain-containing protein</fullName>
    </submittedName>
</protein>
<evidence type="ECO:0000313" key="1">
    <source>
        <dbReference type="Proteomes" id="UP000887579"/>
    </source>
</evidence>